<accession>A0ABQ3XPP2</accession>
<keyword evidence="1" id="KW-0472">Membrane</keyword>
<feature type="transmembrane region" description="Helical" evidence="1">
    <location>
        <begin position="101"/>
        <end position="124"/>
    </location>
</feature>
<keyword evidence="1" id="KW-0812">Transmembrane</keyword>
<feature type="transmembrane region" description="Helical" evidence="1">
    <location>
        <begin position="40"/>
        <end position="62"/>
    </location>
</feature>
<keyword evidence="3" id="KW-1185">Reference proteome</keyword>
<dbReference type="EMBL" id="BOMG01000108">
    <property type="protein sequence ID" value="GID60453.1"/>
    <property type="molecule type" value="Genomic_DNA"/>
</dbReference>
<organism evidence="2 3">
    <name type="scientific">Actinoplanes couchii</name>
    <dbReference type="NCBI Taxonomy" id="403638"/>
    <lineage>
        <taxon>Bacteria</taxon>
        <taxon>Bacillati</taxon>
        <taxon>Actinomycetota</taxon>
        <taxon>Actinomycetes</taxon>
        <taxon>Micromonosporales</taxon>
        <taxon>Micromonosporaceae</taxon>
        <taxon>Actinoplanes</taxon>
    </lineage>
</organism>
<keyword evidence="1" id="KW-1133">Transmembrane helix</keyword>
<evidence type="ECO:0000256" key="1">
    <source>
        <dbReference type="SAM" id="Phobius"/>
    </source>
</evidence>
<dbReference type="RefSeq" id="WP_203807482.1">
    <property type="nucleotide sequence ID" value="NZ_BAAAQE010000112.1"/>
</dbReference>
<evidence type="ECO:0000313" key="2">
    <source>
        <dbReference type="EMBL" id="GID60453.1"/>
    </source>
</evidence>
<feature type="transmembrane region" description="Helical" evidence="1">
    <location>
        <begin position="7"/>
        <end position="28"/>
    </location>
</feature>
<protein>
    <submittedName>
        <fullName evidence="2">Uncharacterized protein</fullName>
    </submittedName>
</protein>
<gene>
    <name evidence="2" type="ORF">Aco03nite_088570</name>
</gene>
<dbReference type="Proteomes" id="UP000612282">
    <property type="component" value="Unassembled WGS sequence"/>
</dbReference>
<reference evidence="2 3" key="1">
    <citation type="submission" date="2021-01" db="EMBL/GenBank/DDBJ databases">
        <title>Whole genome shotgun sequence of Actinoplanes couchii NBRC 106145.</title>
        <authorList>
            <person name="Komaki H."/>
            <person name="Tamura T."/>
        </authorList>
    </citation>
    <scope>NUCLEOTIDE SEQUENCE [LARGE SCALE GENOMIC DNA]</scope>
    <source>
        <strain evidence="2 3">NBRC 106145</strain>
    </source>
</reference>
<name>A0ABQ3XPP2_9ACTN</name>
<feature type="transmembrane region" description="Helical" evidence="1">
    <location>
        <begin position="69"/>
        <end position="89"/>
    </location>
</feature>
<evidence type="ECO:0000313" key="3">
    <source>
        <dbReference type="Proteomes" id="UP000612282"/>
    </source>
</evidence>
<sequence length="144" mass="15006">MTTGERRIRFVVVTAVVVFAYGTIVHVADLLGLRPALSGPTWLTVYFTSLVVFDPLSAVLLAMRRVSGLYLGCAVLLTDAAANAYANYVLDPATGITAGRIGQAVITLLALALTASAPAMAAWFRRPAPPAPGSPAPVDPGRGR</sequence>
<comment type="caution">
    <text evidence="2">The sequence shown here is derived from an EMBL/GenBank/DDBJ whole genome shotgun (WGS) entry which is preliminary data.</text>
</comment>
<proteinExistence type="predicted"/>